<evidence type="ECO:0000259" key="4">
    <source>
        <dbReference type="PROSITE" id="PS50102"/>
    </source>
</evidence>
<dbReference type="InterPro" id="IPR012677">
    <property type="entry name" value="Nucleotide-bd_a/b_plait_sf"/>
</dbReference>
<dbReference type="SUPFAM" id="SSF54928">
    <property type="entry name" value="RNA-binding domain, RBD"/>
    <property type="match status" value="1"/>
</dbReference>
<accession>A0A4S4KRD8</accession>
<keyword evidence="1 2" id="KW-0694">RNA-binding</keyword>
<feature type="compositionally biased region" description="Pro residues" evidence="3">
    <location>
        <begin position="158"/>
        <end position="171"/>
    </location>
</feature>
<feature type="compositionally biased region" description="Basic residues" evidence="3">
    <location>
        <begin position="185"/>
        <end position="200"/>
    </location>
</feature>
<dbReference type="GO" id="GO:0003729">
    <property type="term" value="F:mRNA binding"/>
    <property type="evidence" value="ECO:0007669"/>
    <property type="project" value="TreeGrafter"/>
</dbReference>
<reference evidence="5 6" key="1">
    <citation type="submission" date="2019-02" db="EMBL/GenBank/DDBJ databases">
        <title>Genome sequencing of the rare red list fungi Phlebia centrifuga.</title>
        <authorList>
            <person name="Buettner E."/>
            <person name="Kellner H."/>
        </authorList>
    </citation>
    <scope>NUCLEOTIDE SEQUENCE [LARGE SCALE GENOMIC DNA]</scope>
    <source>
        <strain evidence="5 6">DSM 108282</strain>
    </source>
</reference>
<dbReference type="PANTHER" id="PTHR19965:SF35">
    <property type="entry name" value="RNA ANNEALING PROTEIN YRA1"/>
    <property type="match status" value="1"/>
</dbReference>
<sequence>MNRHEVQKQETLAEPAAGRSDWASFCTFDNYRDIRLLICKLSLPTGITAIMGRSVNFSALFVKTVGPVKESFIVHNSQGNSKGMAVVSFHRVEDAAVARTKYNGKIIDGRRPIKIEIIRDDDVAPKAPPKPTAPPSLLQRLGGKLPPTAPSGVKAPPIIIPPKKQPLPPRAAPAAPRAQTGSVRRPLRQKKGPKRVKKIVKQPMTASQLDAEMEEYRAHGDE</sequence>
<evidence type="ECO:0000256" key="1">
    <source>
        <dbReference type="ARBA" id="ARBA00022884"/>
    </source>
</evidence>
<dbReference type="GO" id="GO:0005634">
    <property type="term" value="C:nucleus"/>
    <property type="evidence" value="ECO:0007669"/>
    <property type="project" value="TreeGrafter"/>
</dbReference>
<dbReference type="PROSITE" id="PS50102">
    <property type="entry name" value="RRM"/>
    <property type="match status" value="1"/>
</dbReference>
<feature type="region of interest" description="Disordered" evidence="3">
    <location>
        <begin position="120"/>
        <end position="222"/>
    </location>
</feature>
<dbReference type="Pfam" id="PF00076">
    <property type="entry name" value="RRM_1"/>
    <property type="match status" value="1"/>
</dbReference>
<name>A0A4S4KRD8_9APHY</name>
<dbReference type="InterPro" id="IPR000504">
    <property type="entry name" value="RRM_dom"/>
</dbReference>
<proteinExistence type="predicted"/>
<dbReference type="Gene3D" id="3.30.70.330">
    <property type="match status" value="1"/>
</dbReference>
<evidence type="ECO:0000313" key="6">
    <source>
        <dbReference type="Proteomes" id="UP000309038"/>
    </source>
</evidence>
<dbReference type="InterPro" id="IPR051229">
    <property type="entry name" value="ALYREF_mRNA_export"/>
</dbReference>
<dbReference type="Proteomes" id="UP000309038">
    <property type="component" value="Unassembled WGS sequence"/>
</dbReference>
<organism evidence="5 6">
    <name type="scientific">Hermanssonia centrifuga</name>
    <dbReference type="NCBI Taxonomy" id="98765"/>
    <lineage>
        <taxon>Eukaryota</taxon>
        <taxon>Fungi</taxon>
        <taxon>Dikarya</taxon>
        <taxon>Basidiomycota</taxon>
        <taxon>Agaricomycotina</taxon>
        <taxon>Agaricomycetes</taxon>
        <taxon>Polyporales</taxon>
        <taxon>Meruliaceae</taxon>
        <taxon>Hermanssonia</taxon>
    </lineage>
</organism>
<evidence type="ECO:0000256" key="3">
    <source>
        <dbReference type="SAM" id="MobiDB-lite"/>
    </source>
</evidence>
<evidence type="ECO:0000256" key="2">
    <source>
        <dbReference type="PROSITE-ProRule" id="PRU00176"/>
    </source>
</evidence>
<feature type="domain" description="RRM" evidence="4">
    <location>
        <begin position="34"/>
        <end position="120"/>
    </location>
</feature>
<dbReference type="InterPro" id="IPR035979">
    <property type="entry name" value="RBD_domain_sf"/>
</dbReference>
<dbReference type="AlphaFoldDB" id="A0A4S4KRD8"/>
<evidence type="ECO:0000313" key="5">
    <source>
        <dbReference type="EMBL" id="THH00871.1"/>
    </source>
</evidence>
<dbReference type="SMART" id="SM00360">
    <property type="entry name" value="RRM"/>
    <property type="match status" value="1"/>
</dbReference>
<dbReference type="PANTHER" id="PTHR19965">
    <property type="entry name" value="RNA AND EXPORT FACTOR BINDING PROTEIN"/>
    <property type="match status" value="1"/>
</dbReference>
<gene>
    <name evidence="5" type="ORF">EW026_g1741</name>
</gene>
<protein>
    <recommendedName>
        <fullName evidence="4">RRM domain-containing protein</fullName>
    </recommendedName>
</protein>
<keyword evidence="6" id="KW-1185">Reference proteome</keyword>
<dbReference type="EMBL" id="SGPJ01000038">
    <property type="protein sequence ID" value="THH00871.1"/>
    <property type="molecule type" value="Genomic_DNA"/>
</dbReference>
<comment type="caution">
    <text evidence="5">The sequence shown here is derived from an EMBL/GenBank/DDBJ whole genome shotgun (WGS) entry which is preliminary data.</text>
</comment>